<dbReference type="InterPro" id="IPR013784">
    <property type="entry name" value="Carb-bd-like_fold"/>
</dbReference>
<dbReference type="GO" id="GO:2001070">
    <property type="term" value="F:starch binding"/>
    <property type="evidence" value="ECO:0007669"/>
    <property type="project" value="InterPro"/>
</dbReference>
<evidence type="ECO:0000256" key="1">
    <source>
        <dbReference type="ARBA" id="ARBA00000439"/>
    </source>
</evidence>
<evidence type="ECO:0000256" key="10">
    <source>
        <dbReference type="ARBA" id="ARBA00031501"/>
    </source>
</evidence>
<dbReference type="AlphaFoldDB" id="V6LF60"/>
<evidence type="ECO:0000313" key="13">
    <source>
        <dbReference type="EMBL" id="KAH0575188.1"/>
    </source>
</evidence>
<comment type="subcellular location">
    <subcellularLocation>
        <location evidence="2">Cytoplasm</location>
    </subcellularLocation>
</comment>
<evidence type="ECO:0000313" key="12">
    <source>
        <dbReference type="EMBL" id="EST42321.1"/>
    </source>
</evidence>
<dbReference type="InterPro" id="IPR003385">
    <property type="entry name" value="Glyco_hydro_77"/>
</dbReference>
<dbReference type="GO" id="GO:0005737">
    <property type="term" value="C:cytoplasm"/>
    <property type="evidence" value="ECO:0007669"/>
    <property type="project" value="UniProtKB-SubCell"/>
</dbReference>
<dbReference type="PROSITE" id="PS51166">
    <property type="entry name" value="CBM20"/>
    <property type="match status" value="1"/>
</dbReference>
<evidence type="ECO:0000259" key="11">
    <source>
        <dbReference type="PROSITE" id="PS51166"/>
    </source>
</evidence>
<evidence type="ECO:0000256" key="4">
    <source>
        <dbReference type="ARBA" id="ARBA00012560"/>
    </source>
</evidence>
<dbReference type="EC" id="2.4.1.25" evidence="4"/>
<dbReference type="InterPro" id="IPR002044">
    <property type="entry name" value="CBM20"/>
</dbReference>
<dbReference type="PANTHER" id="PTHR32518">
    <property type="match status" value="1"/>
</dbReference>
<dbReference type="GO" id="GO:0005975">
    <property type="term" value="P:carbohydrate metabolic process"/>
    <property type="evidence" value="ECO:0007669"/>
    <property type="project" value="InterPro"/>
</dbReference>
<proteinExistence type="inferred from homology"/>
<evidence type="ECO:0000256" key="6">
    <source>
        <dbReference type="ARBA" id="ARBA00022676"/>
    </source>
</evidence>
<dbReference type="Gene3D" id="3.20.20.80">
    <property type="entry name" value="Glycosidases"/>
    <property type="match status" value="1"/>
</dbReference>
<dbReference type="SUPFAM" id="SSF51445">
    <property type="entry name" value="(Trans)glycosidases"/>
    <property type="match status" value="1"/>
</dbReference>
<comment type="catalytic activity">
    <reaction evidence="1">
        <text>Transfers a segment of a (1-&gt;4)-alpha-D-glucan to a new position in an acceptor, which may be glucose or a (1-&gt;4)-alpha-D-glucan.</text>
        <dbReference type="EC" id="2.4.1.25"/>
    </reaction>
</comment>
<reference evidence="12 13" key="1">
    <citation type="journal article" date="2014" name="PLoS Genet.">
        <title>The Genome of Spironucleus salmonicida Highlights a Fish Pathogen Adapted to Fluctuating Environments.</title>
        <authorList>
            <person name="Xu F."/>
            <person name="Jerlstrom-Hultqvist J."/>
            <person name="Einarsson E."/>
            <person name="Astvaldsson A."/>
            <person name="Svard S.G."/>
            <person name="Andersson J.O."/>
        </authorList>
    </citation>
    <scope>NUCLEOTIDE SEQUENCE</scope>
    <source>
        <strain evidence="13">ATCC 50377</strain>
    </source>
</reference>
<name>V6LF60_9EUKA</name>
<keyword evidence="7 12" id="KW-0808">Transferase</keyword>
<evidence type="ECO:0000256" key="5">
    <source>
        <dbReference type="ARBA" id="ARBA00022490"/>
    </source>
</evidence>
<reference evidence="13" key="2">
    <citation type="submission" date="2020-12" db="EMBL/GenBank/DDBJ databases">
        <title>New Spironucleus salmonicida genome in near-complete chromosomes.</title>
        <authorList>
            <person name="Xu F."/>
            <person name="Kurt Z."/>
            <person name="Jimenez-Gonzalez A."/>
            <person name="Astvaldsson A."/>
            <person name="Andersson J.O."/>
            <person name="Svard S.G."/>
        </authorList>
    </citation>
    <scope>NUCLEOTIDE SEQUENCE</scope>
    <source>
        <strain evidence="13">ATCC 50377</strain>
    </source>
</reference>
<dbReference type="Pfam" id="PF00686">
    <property type="entry name" value="CBM_20"/>
    <property type="match status" value="1"/>
</dbReference>
<evidence type="ECO:0000256" key="3">
    <source>
        <dbReference type="ARBA" id="ARBA00005684"/>
    </source>
</evidence>
<keyword evidence="8" id="KW-0119">Carbohydrate metabolism</keyword>
<dbReference type="SMART" id="SM01065">
    <property type="entry name" value="CBM_2"/>
    <property type="match status" value="1"/>
</dbReference>
<dbReference type="InterPro" id="IPR013783">
    <property type="entry name" value="Ig-like_fold"/>
</dbReference>
<dbReference type="GO" id="GO:0004134">
    <property type="term" value="F:4-alpha-glucanotransferase activity"/>
    <property type="evidence" value="ECO:0007669"/>
    <property type="project" value="UniProtKB-EC"/>
</dbReference>
<dbReference type="Gene3D" id="2.60.40.10">
    <property type="entry name" value="Immunoglobulins"/>
    <property type="match status" value="1"/>
</dbReference>
<comment type="similarity">
    <text evidence="3">Belongs to the disproportionating enzyme family.</text>
</comment>
<dbReference type="OrthoDB" id="550577at2759"/>
<dbReference type="VEuPathDB" id="GiardiaDB:SS50377_22815"/>
<protein>
    <recommendedName>
        <fullName evidence="4">4-alpha-glucanotransferase</fullName>
        <ecNumber evidence="4">2.4.1.25</ecNumber>
    </recommendedName>
    <alternativeName>
        <fullName evidence="9">Amylomaltase</fullName>
    </alternativeName>
    <alternativeName>
        <fullName evidence="10">Disproportionating enzyme</fullName>
    </alternativeName>
</protein>
<keyword evidence="6" id="KW-0328">Glycosyltransferase</keyword>
<evidence type="ECO:0000313" key="14">
    <source>
        <dbReference type="Proteomes" id="UP000018208"/>
    </source>
</evidence>
<sequence>MTIQFTINNYTTQLGENLYIIGSLPELGENNIYKAIPLKFIDNKWQIQVHFKSIKSGTYKYFSNLNQDTYLRKLPIMPQNTTEILEISDDWSPQRTDPWYSEIYDIIQPKTQFKTSILDNLNPAVEFEEQRVIIRCFAAYEAGTLEISGSGNQLLNWSTRFKMNQIAPRTFELELLFEPQEEPFAFKFLRDGTYEAGPNRCFSYRPGVQVLNCFYRYDCIPLLRVAGISLVRTQFPLQKVEKMVDFAHSAGFKTIAFPCIHAVDSSFALDHAVFGLDDASVRAEFDRIPLFERVESTIQRVQRSTSLCYWLPGYAVYRAVQGDPDLLGSFATDREREGFISRVFFTEKRFQSAYFVAFEQLLLHELLETAVRYAHANGIFLTGEFSFTIPRKSHNLWQFGRFYTQGSQGAVDLEARTSCNLNCPVLNWGSLKEANYVFLQHQISQLEQYFKHVVLATSEQFFRTWEIPAECFRTNGRLGRFSPANPIQISSIPVHNPQRLVLPNLAISHLVPAVISREQGQRLVSLDILTVKGDSYEFQMSEKAACKLLHDQPVLQESVQKINGNRCMAPDLAYPLLNCHPLIQNQLQCSETAFFKSLSQAEQDVLRGISGNYFWNQHCCWIARGHERLQWLQGIGQVLFSCRGRSEHQFEAEFLKQGILLSNQFQFQGSSARGWMSLTESNISFRDSLLEQKFRVDEYIKSISGERNSQNSTKDKIKILMTEMLNSDSMITLVHLDDIISLADGTPLAHDLCSDARLCGRVQRLLAGAGREYGRRGE</sequence>
<dbReference type="EMBL" id="KI546165">
    <property type="protein sequence ID" value="EST42321.1"/>
    <property type="molecule type" value="Genomic_DNA"/>
</dbReference>
<organism evidence="12">
    <name type="scientific">Spironucleus salmonicida</name>
    <dbReference type="NCBI Taxonomy" id="348837"/>
    <lineage>
        <taxon>Eukaryota</taxon>
        <taxon>Metamonada</taxon>
        <taxon>Diplomonadida</taxon>
        <taxon>Hexamitidae</taxon>
        <taxon>Hexamitinae</taxon>
        <taxon>Spironucleus</taxon>
    </lineage>
</organism>
<evidence type="ECO:0000256" key="7">
    <source>
        <dbReference type="ARBA" id="ARBA00022679"/>
    </source>
</evidence>
<keyword evidence="5" id="KW-0963">Cytoplasm</keyword>
<dbReference type="InterPro" id="IPR017853">
    <property type="entry name" value="GH"/>
</dbReference>
<dbReference type="SUPFAM" id="SSF49452">
    <property type="entry name" value="Starch-binding domain-like"/>
    <property type="match status" value="1"/>
</dbReference>
<feature type="domain" description="CBM20" evidence="11">
    <location>
        <begin position="1"/>
        <end position="93"/>
    </location>
</feature>
<dbReference type="Proteomes" id="UP000018208">
    <property type="component" value="Unassembled WGS sequence"/>
</dbReference>
<dbReference type="PANTHER" id="PTHR32518:SF3">
    <property type="entry name" value="4-ALPHA-GLUCANOTRANSFERASE"/>
    <property type="match status" value="1"/>
</dbReference>
<keyword evidence="14" id="KW-1185">Reference proteome</keyword>
<evidence type="ECO:0000256" key="2">
    <source>
        <dbReference type="ARBA" id="ARBA00004496"/>
    </source>
</evidence>
<evidence type="ECO:0000256" key="8">
    <source>
        <dbReference type="ARBA" id="ARBA00023277"/>
    </source>
</evidence>
<accession>V6LF60</accession>
<gene>
    <name evidence="12" type="ORF">SS50377_18192</name>
    <name evidence="13" type="ORF">SS50377_22815</name>
</gene>
<evidence type="ECO:0000256" key="9">
    <source>
        <dbReference type="ARBA" id="ARBA00031423"/>
    </source>
</evidence>
<dbReference type="Pfam" id="PF02446">
    <property type="entry name" value="Glyco_hydro_77"/>
    <property type="match status" value="1"/>
</dbReference>
<dbReference type="EMBL" id="AUWU02000003">
    <property type="protein sequence ID" value="KAH0575188.1"/>
    <property type="molecule type" value="Genomic_DNA"/>
</dbReference>